<dbReference type="Gene3D" id="3.20.19.10">
    <property type="entry name" value="Aconitase, domain 4"/>
    <property type="match status" value="1"/>
</dbReference>
<keyword evidence="8 17" id="KW-0004">4Fe-4S</keyword>
<evidence type="ECO:0000256" key="2">
    <source>
        <dbReference type="ARBA" id="ARBA00004717"/>
    </source>
</evidence>
<dbReference type="EC" id="4.2.1.99" evidence="6 16"/>
<dbReference type="Pfam" id="PF00330">
    <property type="entry name" value="Aconitase"/>
    <property type="match status" value="1"/>
</dbReference>
<sequence>MLKEYREHVAERAAQGIIPKPLNATQVAKLVELIKNPPETEENFLLDLLSNRIPPGVDEAAYVKADFLAAIAKGKTYSPLLTPTKAIELLGTMQGGYNIYPLIDVLDDEQLAPIAAKALSHTLLMFDNFYDVEQKANMGNPYARQVLCSWANAEWFLERPALAEKLTITVFKVTGETNTDDLSPAPDAWSRPDIPLHAQAMLKNARDGIIPDELGVIGPIKQIETLNKKSFPLAYVGDVVGTGSSRKSAANSVIWFMGKDIPFVPNKRNGGVVLGGKIAPIFFNTMQDAGALPIEVDVTSLNMGDVIDIYPYKGEIRSHATNALLATFALKTEVLLDEVRAGGRIALIIGRGLTAKARESLGLPNSEVFRQAKSVIQSDRGFTLAQKMVGRACNKPGIRPGEYCEPKMTSVGSQDTTGPMTRDELKDLACLGFSADLVMQSFCHTAAYPKPIDVTTHDTLPDFVMDRGGVSLRPGDGIIHSWLNRMLLPDTVGTGGDSHTRFPIGISFPAGSGLVAFAAATGVMPLDMPESVLVRFKGQMQPGITLRDLVHAIPYYAIEQGLLTVEKQGKKNIFSGRILEIEGLPQLKVEQAFELADASAERSAAGCTIKLDKQPIIEYLQSNIVLLKWMIAEGYGDRRTLERRINSMNKWLADPQLLTADTDADYAAIIEINLNEIIEPILCAPNDPDDARLLSSVAHEKIDEVFIGSCMTNIGHFRAAGELLEQYKGQIPTRLWIAPPTKMDATKLIEEGYYNIFGKSGARIEIPGCSLCMGNQARVMDGATVVSTSTRNFPNRLGTGAKVFLASAELAAVASLLGYLPTVEEYLQFINGMGNNSQNIYQYLNFDLLPQYTDKADTIIFQSAV</sequence>
<keyword evidence="9 16" id="KW-0816">Tricarboxylic acid cycle</keyword>
<dbReference type="GO" id="GO:0046872">
    <property type="term" value="F:metal ion binding"/>
    <property type="evidence" value="ECO:0007669"/>
    <property type="project" value="UniProtKB-KW"/>
</dbReference>
<evidence type="ECO:0000259" key="20">
    <source>
        <dbReference type="Pfam" id="PF06434"/>
    </source>
</evidence>
<dbReference type="SUPFAM" id="SSF53732">
    <property type="entry name" value="Aconitase iron-sulfur domain"/>
    <property type="match status" value="1"/>
</dbReference>
<keyword evidence="14 16" id="KW-0456">Lyase</keyword>
<evidence type="ECO:0000256" key="14">
    <source>
        <dbReference type="ARBA" id="ARBA00023239"/>
    </source>
</evidence>
<evidence type="ECO:0000256" key="4">
    <source>
        <dbReference type="ARBA" id="ARBA00007185"/>
    </source>
</evidence>
<feature type="binding site" evidence="18">
    <location>
        <begin position="244"/>
        <end position="246"/>
    </location>
    <ligand>
        <name>substrate</name>
    </ligand>
</feature>
<dbReference type="CDD" id="cd01576">
    <property type="entry name" value="AcnB_Swivel"/>
    <property type="match status" value="1"/>
</dbReference>
<dbReference type="GO" id="GO:0051539">
    <property type="term" value="F:4 iron, 4 sulfur cluster binding"/>
    <property type="evidence" value="ECO:0007669"/>
    <property type="project" value="UniProtKB-KW"/>
</dbReference>
<feature type="binding site" evidence="17">
    <location>
        <position position="710"/>
    </location>
    <ligand>
        <name>[4Fe-4S] cluster</name>
        <dbReference type="ChEBI" id="CHEBI:49883"/>
    </ligand>
</feature>
<feature type="domain" description="Aconitase B swivel" evidence="20">
    <location>
        <begin position="168"/>
        <end position="382"/>
    </location>
</feature>
<accession>A0AA95GPS5</accession>
<feature type="domain" description="Aconitase B HEAT-like" evidence="21">
    <location>
        <begin position="4"/>
        <end position="156"/>
    </location>
</feature>
<evidence type="ECO:0000256" key="1">
    <source>
        <dbReference type="ARBA" id="ARBA00000118"/>
    </source>
</evidence>
<feature type="binding site" evidence="18">
    <location>
        <position position="191"/>
    </location>
    <ligand>
        <name>substrate</name>
    </ligand>
</feature>
<dbReference type="PIRSF" id="PIRSF036687">
    <property type="entry name" value="AcnB"/>
    <property type="match status" value="1"/>
</dbReference>
<dbReference type="FunFam" id="3.30.499.10:FF:000008">
    <property type="entry name" value="Aconitate hydratase B"/>
    <property type="match status" value="1"/>
</dbReference>
<dbReference type="RefSeq" id="WP_280624357.1">
    <property type="nucleotide sequence ID" value="NZ_CP123504.1"/>
</dbReference>
<dbReference type="NCBIfam" id="NF006690">
    <property type="entry name" value="PRK09238.1"/>
    <property type="match status" value="1"/>
</dbReference>
<proteinExistence type="inferred from homology"/>
<dbReference type="CDD" id="cd01581">
    <property type="entry name" value="AcnB"/>
    <property type="match status" value="1"/>
</dbReference>
<comment type="pathway">
    <text evidence="2 16">Carbohydrate metabolism; tricarboxylic acid cycle; isocitrate from oxaloacetate: step 2/2.</text>
</comment>
<dbReference type="InterPro" id="IPR004406">
    <property type="entry name" value="Aconitase_B"/>
</dbReference>
<comment type="similarity">
    <text evidence="4 16">Belongs to the aconitase/IPM isomerase family.</text>
</comment>
<feature type="binding site" evidence="17">
    <location>
        <position position="769"/>
    </location>
    <ligand>
        <name>[4Fe-4S] cluster</name>
        <dbReference type="ChEBI" id="CHEBI:49883"/>
    </ligand>
</feature>
<dbReference type="GO" id="GO:0047456">
    <property type="term" value="F:2-methylisocitrate dehydratase activity"/>
    <property type="evidence" value="ECO:0007669"/>
    <property type="project" value="UniProtKB-EC"/>
</dbReference>
<evidence type="ECO:0000256" key="3">
    <source>
        <dbReference type="ARBA" id="ARBA00005026"/>
    </source>
</evidence>
<dbReference type="GO" id="GO:0005829">
    <property type="term" value="C:cytosol"/>
    <property type="evidence" value="ECO:0007669"/>
    <property type="project" value="InterPro"/>
</dbReference>
<dbReference type="EMBL" id="CP123504">
    <property type="protein sequence ID" value="WGM00811.1"/>
    <property type="molecule type" value="Genomic_DNA"/>
</dbReference>
<dbReference type="Pfam" id="PF06434">
    <property type="entry name" value="Aconitase_2_N"/>
    <property type="match status" value="1"/>
</dbReference>
<dbReference type="Gene3D" id="3.30.499.10">
    <property type="entry name" value="Aconitase, domain 3"/>
    <property type="match status" value="2"/>
</dbReference>
<comment type="cofactor">
    <cofactor evidence="17">
        <name>[4Fe-4S] cluster</name>
        <dbReference type="ChEBI" id="CHEBI:49883"/>
    </cofactor>
    <text evidence="17">Binds 1 [4Fe-4S] cluster per subunit.</text>
</comment>
<dbReference type="SUPFAM" id="SSF52016">
    <property type="entry name" value="LeuD/IlvD-like"/>
    <property type="match status" value="1"/>
</dbReference>
<keyword evidence="13 17" id="KW-0411">Iron-sulfur</keyword>
<comment type="pathway">
    <text evidence="3">Organic acid metabolism; propanoate degradation.</text>
</comment>
<evidence type="ECO:0000256" key="18">
    <source>
        <dbReference type="PIRSR" id="PIRSR036687-2"/>
    </source>
</evidence>
<evidence type="ECO:0000256" key="15">
    <source>
        <dbReference type="ARBA" id="ARBA00023501"/>
    </source>
</evidence>
<dbReference type="GO" id="GO:0003994">
    <property type="term" value="F:aconitate hydratase activity"/>
    <property type="evidence" value="ECO:0007669"/>
    <property type="project" value="UniProtKB-EC"/>
</dbReference>
<evidence type="ECO:0000313" key="22">
    <source>
        <dbReference type="EMBL" id="WGM00811.1"/>
    </source>
</evidence>
<organism evidence="22 23">
    <name type="scientific">Arsenophonus nasoniae</name>
    <name type="common">son-killer infecting Nasonia vitripennis</name>
    <dbReference type="NCBI Taxonomy" id="638"/>
    <lineage>
        <taxon>Bacteria</taxon>
        <taxon>Pseudomonadati</taxon>
        <taxon>Pseudomonadota</taxon>
        <taxon>Gammaproteobacteria</taxon>
        <taxon>Enterobacterales</taxon>
        <taxon>Morganellaceae</taxon>
        <taxon>Arsenophonus</taxon>
    </lineage>
</organism>
<feature type="binding site" evidence="18">
    <location>
        <position position="498"/>
    </location>
    <ligand>
        <name>substrate</name>
    </ligand>
</feature>
<keyword evidence="12 17" id="KW-0408">Iron</keyword>
<dbReference type="InterPro" id="IPR015929">
    <property type="entry name" value="Aconitase_B_swivel"/>
</dbReference>
<dbReference type="InterPro" id="IPR015931">
    <property type="entry name" value="Acnase/IPM_dHydase_lsu_aba_1/3"/>
</dbReference>
<evidence type="ECO:0000256" key="8">
    <source>
        <dbReference type="ARBA" id="ARBA00022485"/>
    </source>
</evidence>
<feature type="binding site" evidence="18">
    <location>
        <position position="796"/>
    </location>
    <ligand>
        <name>substrate</name>
    </ligand>
</feature>
<dbReference type="EC" id="4.2.1.3" evidence="5 16"/>
<reference evidence="22" key="1">
    <citation type="submission" date="2023-04" db="EMBL/GenBank/DDBJ databases">
        <title>Genome dynamics across the evolutionary transition to endosymbiosis.</title>
        <authorList>
            <person name="Siozios S."/>
            <person name="Nadal-Jimenez P."/>
            <person name="Azagi T."/>
            <person name="Sprong H."/>
            <person name="Frost C.L."/>
            <person name="Parratt S.R."/>
            <person name="Taylor G."/>
            <person name="Brettell L."/>
            <person name="Lew K.C."/>
            <person name="Croft L."/>
            <person name="King K.C."/>
            <person name="Brockhurst M.A."/>
            <person name="Hypsa V."/>
            <person name="Novakova E."/>
            <person name="Darby A.C."/>
            <person name="Hurst G.D.D."/>
        </authorList>
    </citation>
    <scope>NUCLEOTIDE SEQUENCE</scope>
    <source>
        <strain evidence="22">APv</strain>
    </source>
</reference>
<dbReference type="InterPro" id="IPR015928">
    <property type="entry name" value="Aconitase/3IPM_dehydase_swvl"/>
</dbReference>
<feature type="domain" description="Aconitase/3-isopropylmalate dehydratase large subunit alpha/beta/alpha" evidence="19">
    <location>
        <begin position="696"/>
        <end position="818"/>
    </location>
</feature>
<gene>
    <name evidence="22" type="primary">acnB</name>
    <name evidence="22" type="ORF">QE210_13250</name>
</gene>
<evidence type="ECO:0000259" key="19">
    <source>
        <dbReference type="Pfam" id="PF00330"/>
    </source>
</evidence>
<dbReference type="Proteomes" id="UP001177595">
    <property type="component" value="Chromosome"/>
</dbReference>
<dbReference type="PROSITE" id="PS00450">
    <property type="entry name" value="ACONITASE_1"/>
    <property type="match status" value="1"/>
</dbReference>
<protein>
    <recommendedName>
        <fullName evidence="7 16">Aconitate hydratase B</fullName>
        <ecNumber evidence="5 16">4.2.1.3</ecNumber>
        <ecNumber evidence="6 16">4.2.1.99</ecNumber>
    </recommendedName>
    <alternativeName>
        <fullName evidence="16">2-methylisocitrate dehydratase</fullName>
    </alternativeName>
</protein>
<dbReference type="InterPro" id="IPR050926">
    <property type="entry name" value="Aconitase/IPM_isomerase"/>
</dbReference>
<evidence type="ECO:0000256" key="9">
    <source>
        <dbReference type="ARBA" id="ARBA00022532"/>
    </source>
</evidence>
<evidence type="ECO:0000256" key="16">
    <source>
        <dbReference type="PIRNR" id="PIRNR036687"/>
    </source>
</evidence>
<feature type="binding site" evidence="17">
    <location>
        <position position="772"/>
    </location>
    <ligand>
        <name>[4Fe-4S] cluster</name>
        <dbReference type="ChEBI" id="CHEBI:49883"/>
    </ligand>
</feature>
<dbReference type="InterPro" id="IPR015932">
    <property type="entry name" value="Aconitase_dom2"/>
</dbReference>
<dbReference type="PANTHER" id="PTHR43160:SF4">
    <property type="entry name" value="ACONITATE HYDRATASE B"/>
    <property type="match status" value="1"/>
</dbReference>
<dbReference type="SUPFAM" id="SSF74778">
    <property type="entry name" value="Aconitase B, N-terminal domain"/>
    <property type="match status" value="1"/>
</dbReference>
<dbReference type="Pfam" id="PF11791">
    <property type="entry name" value="Aconitase_B_N"/>
    <property type="match status" value="1"/>
</dbReference>
<evidence type="ECO:0000313" key="23">
    <source>
        <dbReference type="Proteomes" id="UP001177595"/>
    </source>
</evidence>
<dbReference type="FunFam" id="3.20.19.10:FF:000004">
    <property type="entry name" value="Aconitate hydratase B"/>
    <property type="match status" value="1"/>
</dbReference>
<dbReference type="GO" id="GO:0019629">
    <property type="term" value="P:propionate catabolic process, 2-methylcitrate cycle"/>
    <property type="evidence" value="ECO:0007669"/>
    <property type="project" value="TreeGrafter"/>
</dbReference>
<dbReference type="PROSITE" id="PS01244">
    <property type="entry name" value="ACONITASE_2"/>
    <property type="match status" value="1"/>
</dbReference>
<evidence type="ECO:0000256" key="6">
    <source>
        <dbReference type="ARBA" id="ARBA00013250"/>
    </source>
</evidence>
<dbReference type="InterPro" id="IPR015933">
    <property type="entry name" value="Aconitase_B_HEAT-like_dom"/>
</dbReference>
<evidence type="ECO:0000256" key="5">
    <source>
        <dbReference type="ARBA" id="ARBA00012926"/>
    </source>
</evidence>
<dbReference type="InterPro" id="IPR001030">
    <property type="entry name" value="Acoase/IPM_deHydtase_lsu_aba"/>
</dbReference>
<evidence type="ECO:0000256" key="11">
    <source>
        <dbReference type="ARBA" id="ARBA00022884"/>
    </source>
</evidence>
<dbReference type="InterPro" id="IPR018136">
    <property type="entry name" value="Aconitase_4Fe-4S_BS"/>
</dbReference>
<comment type="catalytic activity">
    <reaction evidence="15 16">
        <text>citrate = D-threo-isocitrate</text>
        <dbReference type="Rhea" id="RHEA:10336"/>
        <dbReference type="ChEBI" id="CHEBI:15562"/>
        <dbReference type="ChEBI" id="CHEBI:16947"/>
        <dbReference type="EC" id="4.2.1.3"/>
    </reaction>
</comment>
<feature type="binding site" evidence="18">
    <location>
        <begin position="414"/>
        <end position="416"/>
    </location>
    <ligand>
        <name>substrate</name>
    </ligand>
</feature>
<keyword evidence="10 17" id="KW-0479">Metal-binding</keyword>
<dbReference type="Gene3D" id="3.40.1060.10">
    <property type="entry name" value="Aconitase, Domain 2"/>
    <property type="match status" value="1"/>
</dbReference>
<evidence type="ECO:0000256" key="10">
    <source>
        <dbReference type="ARBA" id="ARBA00022723"/>
    </source>
</evidence>
<dbReference type="InterPro" id="IPR036288">
    <property type="entry name" value="Aconitase_B_HEAT-like_dom_sf"/>
</dbReference>
<evidence type="ECO:0000256" key="12">
    <source>
        <dbReference type="ARBA" id="ARBA00023004"/>
    </source>
</evidence>
<dbReference type="GO" id="GO:0006099">
    <property type="term" value="P:tricarboxylic acid cycle"/>
    <property type="evidence" value="ECO:0007669"/>
    <property type="project" value="UniProtKB-KW"/>
</dbReference>
<keyword evidence="11" id="KW-0694">RNA-binding</keyword>
<evidence type="ECO:0000256" key="7">
    <source>
        <dbReference type="ARBA" id="ARBA00019379"/>
    </source>
</evidence>
<dbReference type="GO" id="GO:0003730">
    <property type="term" value="F:mRNA 3'-UTR binding"/>
    <property type="evidence" value="ECO:0007669"/>
    <property type="project" value="UniProtKB-ARBA"/>
</dbReference>
<comment type="catalytic activity">
    <reaction evidence="1 16">
        <text>(2S,3R)-3-hydroxybutane-1,2,3-tricarboxylate = 2-methyl-cis-aconitate + H2O</text>
        <dbReference type="Rhea" id="RHEA:17941"/>
        <dbReference type="ChEBI" id="CHEBI:15377"/>
        <dbReference type="ChEBI" id="CHEBI:57429"/>
        <dbReference type="ChEBI" id="CHEBI:57872"/>
        <dbReference type="EC" id="4.2.1.99"/>
    </reaction>
</comment>
<dbReference type="FunFam" id="1.25.40.310:FF:000001">
    <property type="entry name" value="Aconitate hydratase B"/>
    <property type="match status" value="1"/>
</dbReference>
<dbReference type="PANTHER" id="PTHR43160">
    <property type="entry name" value="ACONITATE HYDRATASE B"/>
    <property type="match status" value="1"/>
</dbReference>
<dbReference type="InterPro" id="IPR036008">
    <property type="entry name" value="Aconitase_4Fe-4S_dom"/>
</dbReference>
<evidence type="ECO:0000259" key="21">
    <source>
        <dbReference type="Pfam" id="PF11791"/>
    </source>
</evidence>
<feature type="binding site" evidence="18">
    <location>
        <position position="791"/>
    </location>
    <ligand>
        <name>substrate</name>
    </ligand>
</feature>
<dbReference type="AlphaFoldDB" id="A0AA95GPS5"/>
<evidence type="ECO:0000256" key="17">
    <source>
        <dbReference type="PIRSR" id="PIRSR036687-1"/>
    </source>
</evidence>
<name>A0AA95GPS5_9GAMM</name>
<dbReference type="NCBIfam" id="TIGR00117">
    <property type="entry name" value="acnB"/>
    <property type="match status" value="1"/>
</dbReference>
<evidence type="ECO:0000256" key="13">
    <source>
        <dbReference type="ARBA" id="ARBA00023014"/>
    </source>
</evidence>
<dbReference type="FunFam" id="3.30.499.10:FF:000001">
    <property type="entry name" value="Aconitate hydratase B"/>
    <property type="match status" value="1"/>
</dbReference>
<dbReference type="Gene3D" id="1.25.40.310">
    <property type="entry name" value="Aconitate B, HEAT-like domain"/>
    <property type="match status" value="1"/>
</dbReference>